<keyword evidence="1" id="KW-0694">RNA-binding</keyword>
<dbReference type="PANTHER" id="PTHR37984">
    <property type="entry name" value="PROTEIN CBG26694"/>
    <property type="match status" value="1"/>
</dbReference>
<sequence length="156" mass="17900">MDWVTALPPGGDRSYNACLVLVERYSKTPMFLPYHKDDTAMETAITIWNKAISHTGLFQNIIRDRDPKFTSALYTNLHNMFGTKLSFSKSYHPQTDGLAERMIQTLEDMIRRFCAYGLELKDSDGFIHNWCTLIPAFELEYKKSIHSSTGKTPVIL</sequence>
<protein>
    <recommendedName>
        <fullName evidence="2">Integrase catalytic domain-containing protein</fullName>
    </recommendedName>
</protein>
<evidence type="ECO:0000259" key="2">
    <source>
        <dbReference type="PROSITE" id="PS50994"/>
    </source>
</evidence>
<dbReference type="OrthoDB" id="2273864at2759"/>
<comment type="caution">
    <text evidence="3">The sequence shown here is derived from an EMBL/GenBank/DDBJ whole genome shotgun (WGS) entry which is preliminary data.</text>
</comment>
<dbReference type="GO" id="GO:0005634">
    <property type="term" value="C:nucleus"/>
    <property type="evidence" value="ECO:0007669"/>
    <property type="project" value="UniProtKB-ARBA"/>
</dbReference>
<dbReference type="AlphaFoldDB" id="A0A9Q3B902"/>
<dbReference type="GO" id="GO:0015074">
    <property type="term" value="P:DNA integration"/>
    <property type="evidence" value="ECO:0007669"/>
    <property type="project" value="InterPro"/>
</dbReference>
<reference evidence="3" key="1">
    <citation type="submission" date="2021-03" db="EMBL/GenBank/DDBJ databases">
        <title>Draft genome sequence of rust myrtle Austropuccinia psidii MF-1, a brazilian biotype.</title>
        <authorList>
            <person name="Quecine M.C."/>
            <person name="Pachon D.M.R."/>
            <person name="Bonatelli M.L."/>
            <person name="Correr F.H."/>
            <person name="Franceschini L.M."/>
            <person name="Leite T.F."/>
            <person name="Margarido G.R.A."/>
            <person name="Almeida C.A."/>
            <person name="Ferrarezi J.A."/>
            <person name="Labate C.A."/>
        </authorList>
    </citation>
    <scope>NUCLEOTIDE SEQUENCE</scope>
    <source>
        <strain evidence="3">MF-1</strain>
    </source>
</reference>
<evidence type="ECO:0000313" key="3">
    <source>
        <dbReference type="EMBL" id="MBW0460710.1"/>
    </source>
</evidence>
<gene>
    <name evidence="3" type="ORF">O181_000425</name>
</gene>
<dbReference type="SUPFAM" id="SSF53098">
    <property type="entry name" value="Ribonuclease H-like"/>
    <property type="match status" value="1"/>
</dbReference>
<dbReference type="InterPro" id="IPR036397">
    <property type="entry name" value="RNaseH_sf"/>
</dbReference>
<dbReference type="GO" id="GO:0003723">
    <property type="term" value="F:RNA binding"/>
    <property type="evidence" value="ECO:0007669"/>
    <property type="project" value="UniProtKB-KW"/>
</dbReference>
<dbReference type="InterPro" id="IPR050951">
    <property type="entry name" value="Retrovirus_Pol_polyprotein"/>
</dbReference>
<evidence type="ECO:0000313" key="4">
    <source>
        <dbReference type="Proteomes" id="UP000765509"/>
    </source>
</evidence>
<proteinExistence type="predicted"/>
<dbReference type="InterPro" id="IPR012337">
    <property type="entry name" value="RNaseH-like_sf"/>
</dbReference>
<accession>A0A9Q3B902</accession>
<name>A0A9Q3B902_9BASI</name>
<dbReference type="EMBL" id="AVOT02000049">
    <property type="protein sequence ID" value="MBW0460710.1"/>
    <property type="molecule type" value="Genomic_DNA"/>
</dbReference>
<dbReference type="Proteomes" id="UP000765509">
    <property type="component" value="Unassembled WGS sequence"/>
</dbReference>
<dbReference type="Gene3D" id="3.30.420.10">
    <property type="entry name" value="Ribonuclease H-like superfamily/Ribonuclease H"/>
    <property type="match status" value="1"/>
</dbReference>
<dbReference type="PROSITE" id="PS50994">
    <property type="entry name" value="INTEGRASE"/>
    <property type="match status" value="1"/>
</dbReference>
<dbReference type="InterPro" id="IPR001584">
    <property type="entry name" value="Integrase_cat-core"/>
</dbReference>
<keyword evidence="4" id="KW-1185">Reference proteome</keyword>
<evidence type="ECO:0000256" key="1">
    <source>
        <dbReference type="ARBA" id="ARBA00022884"/>
    </source>
</evidence>
<feature type="domain" description="Integrase catalytic" evidence="2">
    <location>
        <begin position="1"/>
        <end position="156"/>
    </location>
</feature>
<organism evidence="3 4">
    <name type="scientific">Austropuccinia psidii MF-1</name>
    <dbReference type="NCBI Taxonomy" id="1389203"/>
    <lineage>
        <taxon>Eukaryota</taxon>
        <taxon>Fungi</taxon>
        <taxon>Dikarya</taxon>
        <taxon>Basidiomycota</taxon>
        <taxon>Pucciniomycotina</taxon>
        <taxon>Pucciniomycetes</taxon>
        <taxon>Pucciniales</taxon>
        <taxon>Sphaerophragmiaceae</taxon>
        <taxon>Austropuccinia</taxon>
    </lineage>
</organism>
<dbReference type="PANTHER" id="PTHR37984:SF5">
    <property type="entry name" value="PROTEIN NYNRIN-LIKE"/>
    <property type="match status" value="1"/>
</dbReference>